<dbReference type="EMBL" id="JAESND010000008">
    <property type="protein sequence ID" value="MBM3117047.1"/>
    <property type="molecule type" value="Genomic_DNA"/>
</dbReference>
<dbReference type="Gene3D" id="1.10.10.10">
    <property type="entry name" value="Winged helix-like DNA-binding domain superfamily/Winged helix DNA-binding domain"/>
    <property type="match status" value="1"/>
</dbReference>
<gene>
    <name evidence="5" type="ORF">JMJ54_14520</name>
</gene>
<organism evidence="5 6">
    <name type="scientific">Jeongeupia naejangsanensis</name>
    <dbReference type="NCBI Taxonomy" id="613195"/>
    <lineage>
        <taxon>Bacteria</taxon>
        <taxon>Pseudomonadati</taxon>
        <taxon>Pseudomonadota</taxon>
        <taxon>Betaproteobacteria</taxon>
        <taxon>Neisseriales</taxon>
        <taxon>Chitinibacteraceae</taxon>
        <taxon>Jeongeupia</taxon>
    </lineage>
</organism>
<dbReference type="PROSITE" id="PS50043">
    <property type="entry name" value="HTH_LUXR_2"/>
    <property type="match status" value="1"/>
</dbReference>
<protein>
    <recommendedName>
        <fullName evidence="4">HTH luxR-type domain-containing protein</fullName>
    </recommendedName>
</protein>
<dbReference type="CDD" id="cd06170">
    <property type="entry name" value="LuxR_C_like"/>
    <property type="match status" value="1"/>
</dbReference>
<evidence type="ECO:0000259" key="4">
    <source>
        <dbReference type="PROSITE" id="PS50043"/>
    </source>
</evidence>
<proteinExistence type="predicted"/>
<dbReference type="InterPro" id="IPR036388">
    <property type="entry name" value="WH-like_DNA-bd_sf"/>
</dbReference>
<dbReference type="PRINTS" id="PR00038">
    <property type="entry name" value="HTHLUXR"/>
</dbReference>
<accession>A0ABS2BN44</accession>
<dbReference type="Pfam" id="PF00196">
    <property type="entry name" value="GerE"/>
    <property type="match status" value="1"/>
</dbReference>
<dbReference type="PANTHER" id="PTHR44688:SF16">
    <property type="entry name" value="DNA-BINDING TRANSCRIPTIONAL ACTIVATOR DEVR_DOSR"/>
    <property type="match status" value="1"/>
</dbReference>
<keyword evidence="2" id="KW-0238">DNA-binding</keyword>
<dbReference type="SMART" id="SM00421">
    <property type="entry name" value="HTH_LUXR"/>
    <property type="match status" value="1"/>
</dbReference>
<sequence length="193" mass="21504">MMPNLSMTPYFVSPHFPDILIKTLEIKDQFLTMPLLNESHHAKAPIMHDLSSGDDDALWHSLFRQKGVSLVVGSTNFEARDGALTYVCVTDPKIALDAKNHDALRTGLSVVTAILHGVLNRLAFDESQQNKNMSISTLTPREREILGFIRLGKTNSEISYILGVAESTVKNHVQRILIKLQVCNRTQAIAKIL</sequence>
<dbReference type="PROSITE" id="PS00622">
    <property type="entry name" value="HTH_LUXR_1"/>
    <property type="match status" value="1"/>
</dbReference>
<dbReference type="InterPro" id="IPR000792">
    <property type="entry name" value="Tscrpt_reg_LuxR_C"/>
</dbReference>
<reference evidence="5 6" key="1">
    <citation type="submission" date="2021-01" db="EMBL/GenBank/DDBJ databases">
        <title>Draft Genome Sequence and Polyhydroxyalkanoate Biosynthetic Potential of Jeongeupia naejangsanensis Type Strain DSM 24253.</title>
        <authorList>
            <person name="Turrini P."/>
            <person name="Artuso I."/>
            <person name="Lugli G.A."/>
            <person name="Frangipani E."/>
            <person name="Ventura M."/>
            <person name="Visca P."/>
        </authorList>
    </citation>
    <scope>NUCLEOTIDE SEQUENCE [LARGE SCALE GENOMIC DNA]</scope>
    <source>
        <strain evidence="5 6">DSM 24253</strain>
    </source>
</reference>
<feature type="domain" description="HTH luxR-type" evidence="4">
    <location>
        <begin position="131"/>
        <end position="193"/>
    </location>
</feature>
<evidence type="ECO:0000256" key="1">
    <source>
        <dbReference type="ARBA" id="ARBA00023015"/>
    </source>
</evidence>
<dbReference type="SUPFAM" id="SSF46894">
    <property type="entry name" value="C-terminal effector domain of the bipartite response regulators"/>
    <property type="match status" value="1"/>
</dbReference>
<dbReference type="InterPro" id="IPR016032">
    <property type="entry name" value="Sig_transdc_resp-reg_C-effctor"/>
</dbReference>
<comment type="caution">
    <text evidence="5">The sequence shown here is derived from an EMBL/GenBank/DDBJ whole genome shotgun (WGS) entry which is preliminary data.</text>
</comment>
<evidence type="ECO:0000256" key="3">
    <source>
        <dbReference type="ARBA" id="ARBA00023163"/>
    </source>
</evidence>
<keyword evidence="1" id="KW-0805">Transcription regulation</keyword>
<name>A0ABS2BN44_9NEIS</name>
<dbReference type="Proteomes" id="UP000809431">
    <property type="component" value="Unassembled WGS sequence"/>
</dbReference>
<keyword evidence="3" id="KW-0804">Transcription</keyword>
<evidence type="ECO:0000256" key="2">
    <source>
        <dbReference type="ARBA" id="ARBA00023125"/>
    </source>
</evidence>
<evidence type="ECO:0000313" key="5">
    <source>
        <dbReference type="EMBL" id="MBM3117047.1"/>
    </source>
</evidence>
<dbReference type="PANTHER" id="PTHR44688">
    <property type="entry name" value="DNA-BINDING TRANSCRIPTIONAL ACTIVATOR DEVR_DOSR"/>
    <property type="match status" value="1"/>
</dbReference>
<keyword evidence="6" id="KW-1185">Reference proteome</keyword>
<evidence type="ECO:0000313" key="6">
    <source>
        <dbReference type="Proteomes" id="UP000809431"/>
    </source>
</evidence>